<dbReference type="Pfam" id="PF22790">
    <property type="entry name" value="YkoP"/>
    <property type="match status" value="1"/>
</dbReference>
<evidence type="ECO:0000313" key="3">
    <source>
        <dbReference type="Proteomes" id="UP000184251"/>
    </source>
</evidence>
<proteinExistence type="predicted"/>
<gene>
    <name evidence="2" type="ORF">SAMN02746064_02105</name>
</gene>
<sequence length="172" mass="19982">MVNAKALLNVFEKYLSNKEGWQLVPGSKVNYIFLSMKTYRGSKRTLADGTVVSPGDRIGEFHVNNNNMPRVDMSNFRQFNSDIKGEFVQMGKILKEGEFHDCKAFFGRTILYPFVLKYGFEIFPIEKRSLQAFLNLWDRLIYHAYTQKKGTKHRSSQEVWISAARLIELAEE</sequence>
<dbReference type="EMBL" id="FQTU01000018">
    <property type="protein sequence ID" value="SHF19600.1"/>
    <property type="molecule type" value="Genomic_DNA"/>
</dbReference>
<name>A0A1M4ZND0_9FIRM</name>
<keyword evidence="3" id="KW-1185">Reference proteome</keyword>
<dbReference type="STRING" id="1120975.SAMN02746064_02105"/>
<dbReference type="InterPro" id="IPR054467">
    <property type="entry name" value="YkoP-like_dom"/>
</dbReference>
<dbReference type="OrthoDB" id="1951946at2"/>
<protein>
    <recommendedName>
        <fullName evidence="1">YkoP-like domain-containing protein</fullName>
    </recommendedName>
</protein>
<dbReference type="RefSeq" id="WP_073271851.1">
    <property type="nucleotide sequence ID" value="NZ_FQTU01000018.1"/>
</dbReference>
<evidence type="ECO:0000313" key="2">
    <source>
        <dbReference type="EMBL" id="SHF19600.1"/>
    </source>
</evidence>
<reference evidence="2 3" key="1">
    <citation type="submission" date="2016-11" db="EMBL/GenBank/DDBJ databases">
        <authorList>
            <person name="Jaros S."/>
            <person name="Januszkiewicz K."/>
            <person name="Wedrychowicz H."/>
        </authorList>
    </citation>
    <scope>NUCLEOTIDE SEQUENCE [LARGE SCALE GENOMIC DNA]</scope>
    <source>
        <strain evidence="2 3">DSM 14828</strain>
    </source>
</reference>
<dbReference type="AlphaFoldDB" id="A0A1M4ZND0"/>
<feature type="domain" description="YkoP-like" evidence="1">
    <location>
        <begin position="7"/>
        <end position="168"/>
    </location>
</feature>
<organism evidence="2 3">
    <name type="scientific">Alkalibacter saccharofermentans DSM 14828</name>
    <dbReference type="NCBI Taxonomy" id="1120975"/>
    <lineage>
        <taxon>Bacteria</taxon>
        <taxon>Bacillati</taxon>
        <taxon>Bacillota</taxon>
        <taxon>Clostridia</taxon>
        <taxon>Eubacteriales</taxon>
        <taxon>Eubacteriaceae</taxon>
        <taxon>Alkalibacter</taxon>
    </lineage>
</organism>
<dbReference type="Proteomes" id="UP000184251">
    <property type="component" value="Unassembled WGS sequence"/>
</dbReference>
<evidence type="ECO:0000259" key="1">
    <source>
        <dbReference type="Pfam" id="PF22790"/>
    </source>
</evidence>
<accession>A0A1M4ZND0</accession>